<keyword evidence="1" id="KW-0145">Chemotaxis</keyword>
<feature type="domain" description="Chemotaxis phosphatase CheX-like" evidence="2">
    <location>
        <begin position="176"/>
        <end position="236"/>
    </location>
</feature>
<dbReference type="SUPFAM" id="SSF103039">
    <property type="entry name" value="CheC-like"/>
    <property type="match status" value="1"/>
</dbReference>
<reference evidence="3 4" key="1">
    <citation type="submission" date="2023-07" db="EMBL/GenBank/DDBJ databases">
        <title>Sorghum-associated microbial communities from plants grown in Nebraska, USA.</title>
        <authorList>
            <person name="Schachtman D."/>
        </authorList>
    </citation>
    <scope>NUCLEOTIDE SEQUENCE [LARGE SCALE GENOMIC DNA]</scope>
    <source>
        <strain evidence="3 4">4099</strain>
    </source>
</reference>
<evidence type="ECO:0000313" key="3">
    <source>
        <dbReference type="EMBL" id="MDR7192408.1"/>
    </source>
</evidence>
<evidence type="ECO:0000256" key="1">
    <source>
        <dbReference type="ARBA" id="ARBA00022500"/>
    </source>
</evidence>
<comment type="caution">
    <text evidence="3">The sequence shown here is derived from an EMBL/GenBank/DDBJ whole genome shotgun (WGS) entry which is preliminary data.</text>
</comment>
<organism evidence="3 4">
    <name type="scientific">Luteimonas terrae</name>
    <dbReference type="NCBI Taxonomy" id="1530191"/>
    <lineage>
        <taxon>Bacteria</taxon>
        <taxon>Pseudomonadati</taxon>
        <taxon>Pseudomonadota</taxon>
        <taxon>Gammaproteobacteria</taxon>
        <taxon>Lysobacterales</taxon>
        <taxon>Lysobacteraceae</taxon>
        <taxon>Luteimonas</taxon>
    </lineage>
</organism>
<dbReference type="Gene3D" id="3.40.1550.10">
    <property type="entry name" value="CheC-like"/>
    <property type="match status" value="1"/>
</dbReference>
<sequence>MAAKFLGQFLLERGVITAPQLLAAIEAQRASNPLLGELAVRKGWLDEAQARRIQQRQRVEDRRFGDIALEMGALDQDRLDALLEAQKTGRRMLGQVLLEQGAIDAARLQSEIALHRADQEKAKHALESVIESHPLGGLANSAIDLCARLFPRMLASQCLPAEVLTPDDLDAWPHVAHVQVQGDHPFGIALAADMAAARALACALLGITPEECDDALALDALGEMVNVLMGYLVRDVMTDDDAVYRALPPDATVPAATLAADPTRSLAIGMGTQLGAFVLLVDRPA</sequence>
<accession>A0ABU1XUH0</accession>
<evidence type="ECO:0000259" key="2">
    <source>
        <dbReference type="Pfam" id="PF13690"/>
    </source>
</evidence>
<protein>
    <recommendedName>
        <fullName evidence="2">Chemotaxis phosphatase CheX-like domain-containing protein</fullName>
    </recommendedName>
</protein>
<dbReference type="InterPro" id="IPR037257">
    <property type="entry name" value="T2SS_E_N_sf"/>
</dbReference>
<keyword evidence="4" id="KW-1185">Reference proteome</keyword>
<evidence type="ECO:0000313" key="4">
    <source>
        <dbReference type="Proteomes" id="UP001256588"/>
    </source>
</evidence>
<dbReference type="InterPro" id="IPR028976">
    <property type="entry name" value="CheC-like_sf"/>
</dbReference>
<name>A0ABU1XUH0_9GAMM</name>
<dbReference type="EMBL" id="JAVDWO010000003">
    <property type="protein sequence ID" value="MDR7192408.1"/>
    <property type="molecule type" value="Genomic_DNA"/>
</dbReference>
<dbReference type="Proteomes" id="UP001256588">
    <property type="component" value="Unassembled WGS sequence"/>
</dbReference>
<dbReference type="SUPFAM" id="SSF160246">
    <property type="entry name" value="EspE N-terminal domain-like"/>
    <property type="match status" value="2"/>
</dbReference>
<gene>
    <name evidence="3" type="ORF">J2W68_001116</name>
</gene>
<dbReference type="Pfam" id="PF13690">
    <property type="entry name" value="CheX"/>
    <property type="match status" value="1"/>
</dbReference>
<dbReference type="RefSeq" id="WP_310233437.1">
    <property type="nucleotide sequence ID" value="NZ_JAVDWO010000003.1"/>
</dbReference>
<dbReference type="InterPro" id="IPR028051">
    <property type="entry name" value="CheX-like_dom"/>
</dbReference>
<proteinExistence type="predicted"/>